<feature type="domain" description="PUA" evidence="2">
    <location>
        <begin position="162"/>
        <end position="236"/>
    </location>
</feature>
<sequence>MALERMTRIIGTVMHSSKEYVCVMQLHRPVEEGRLREVLRLFEGEIYQKPPLRSSVKRALRTRRIFRIELLEYTGKYALLRVDCEAGTYMRKLCWDIGLVLGVGAHMRELRRVRTGPFSEDSGLMVRLDDVAYAVIRWREEGKDDLLRRVVIPGEYSVCHIPKVLVRDSAVESLTHGAQLAAPGVAAVEEGVEKGGMVALMTLKGELIGLGKALASAEEILQAERGIVVGPTRIIMERGLYPRMWKRQQTPQGA</sequence>
<dbReference type="GeneID" id="17110074"/>
<dbReference type="CDD" id="cd21148">
    <property type="entry name" value="PUA_Cbf5"/>
    <property type="match status" value="1"/>
</dbReference>
<dbReference type="InterPro" id="IPR004802">
    <property type="entry name" value="tRNA_PsdUridine_synth_B_fam"/>
</dbReference>
<dbReference type="NCBIfam" id="NF003280">
    <property type="entry name" value="PRK04270.1"/>
    <property type="match status" value="1"/>
</dbReference>
<dbReference type="GO" id="GO:1990481">
    <property type="term" value="P:mRNA pseudouridine synthesis"/>
    <property type="evidence" value="ECO:0007669"/>
    <property type="project" value="TreeGrafter"/>
</dbReference>
<dbReference type="InterPro" id="IPR015947">
    <property type="entry name" value="PUA-like_sf"/>
</dbReference>
<dbReference type="RefSeq" id="WP_022541396.1">
    <property type="nucleotide sequence ID" value="NC_022521.1"/>
</dbReference>
<keyword evidence="1" id="KW-0413">Isomerase</keyword>
<evidence type="ECO:0000313" key="4">
    <source>
        <dbReference type="Proteomes" id="UP000016887"/>
    </source>
</evidence>
<dbReference type="EMBL" id="AP012489">
    <property type="protein sequence ID" value="BAN90123.1"/>
    <property type="molecule type" value="Genomic_DNA"/>
</dbReference>
<keyword evidence="4" id="KW-1185">Reference proteome</keyword>
<dbReference type="SUPFAM" id="SSF88697">
    <property type="entry name" value="PUA domain-like"/>
    <property type="match status" value="1"/>
</dbReference>
<dbReference type="FunFam" id="3.30.2350.10:FF:000043">
    <property type="entry name" value="RNA-guided pseudouridylation complex pseudouridine synthase subunit Cbf5"/>
    <property type="match status" value="1"/>
</dbReference>
<keyword evidence="3" id="KW-0456">Lyase</keyword>
<dbReference type="InterPro" id="IPR036974">
    <property type="entry name" value="PUA_sf"/>
</dbReference>
<dbReference type="STRING" id="1198449.ACAM_0654"/>
<dbReference type="PANTHER" id="PTHR23127:SF0">
    <property type="entry name" value="H_ACA RIBONUCLEOPROTEIN COMPLEX SUBUNIT DKC1"/>
    <property type="match status" value="1"/>
</dbReference>
<name>U3TDU9_9CREN</name>
<evidence type="ECO:0000313" key="3">
    <source>
        <dbReference type="EMBL" id="BAN90123.1"/>
    </source>
</evidence>
<dbReference type="PANTHER" id="PTHR23127">
    <property type="entry name" value="CENTROMERE/MICROTUBULE BINDING PROTEIN CBF5"/>
    <property type="match status" value="1"/>
</dbReference>
<dbReference type="InterPro" id="IPR032819">
    <property type="entry name" value="TruB_C"/>
</dbReference>
<dbReference type="InterPro" id="IPR002478">
    <property type="entry name" value="PUA"/>
</dbReference>
<evidence type="ECO:0000256" key="1">
    <source>
        <dbReference type="ARBA" id="ARBA00023235"/>
    </source>
</evidence>
<dbReference type="GO" id="GO:0003723">
    <property type="term" value="F:RNA binding"/>
    <property type="evidence" value="ECO:0007669"/>
    <property type="project" value="InterPro"/>
</dbReference>
<evidence type="ECO:0000259" key="2">
    <source>
        <dbReference type="SMART" id="SM00359"/>
    </source>
</evidence>
<dbReference type="Pfam" id="PF01472">
    <property type="entry name" value="PUA"/>
    <property type="match status" value="1"/>
</dbReference>
<dbReference type="Gene3D" id="3.30.2350.10">
    <property type="entry name" value="Pseudouridine synthase"/>
    <property type="match status" value="1"/>
</dbReference>
<protein>
    <submittedName>
        <fullName evidence="3">H/ACA RNA-protein complex component Cbf5p</fullName>
        <ecNumber evidence="3">4.2.1.70</ecNumber>
    </submittedName>
</protein>
<dbReference type="EC" id="4.2.1.70" evidence="3"/>
<proteinExistence type="predicted"/>
<gene>
    <name evidence="3" type="ORF">ACAM_0654</name>
</gene>
<accession>U3TDU9</accession>
<dbReference type="Pfam" id="PF16198">
    <property type="entry name" value="TruB_C_2"/>
    <property type="match status" value="1"/>
</dbReference>
<dbReference type="eggNOG" id="arCOG00987">
    <property type="taxonomic scope" value="Archaea"/>
</dbReference>
<dbReference type="KEGG" id="acj:ACAM_0654"/>
<dbReference type="GO" id="GO:0004730">
    <property type="term" value="F:pseudouridylate synthase activity"/>
    <property type="evidence" value="ECO:0007669"/>
    <property type="project" value="UniProtKB-EC"/>
</dbReference>
<dbReference type="Proteomes" id="UP000016887">
    <property type="component" value="Chromosome"/>
</dbReference>
<organism evidence="3 4">
    <name type="scientific">Aeropyrum camini SY1 = JCM 12091</name>
    <dbReference type="NCBI Taxonomy" id="1198449"/>
    <lineage>
        <taxon>Archaea</taxon>
        <taxon>Thermoproteota</taxon>
        <taxon>Thermoprotei</taxon>
        <taxon>Desulfurococcales</taxon>
        <taxon>Desulfurococcaceae</taxon>
        <taxon>Aeropyrum</taxon>
    </lineage>
</organism>
<dbReference type="GO" id="GO:0009982">
    <property type="term" value="F:pseudouridine synthase activity"/>
    <property type="evidence" value="ECO:0007669"/>
    <property type="project" value="InterPro"/>
</dbReference>
<dbReference type="Gene3D" id="2.30.130.10">
    <property type="entry name" value="PUA domain"/>
    <property type="match status" value="1"/>
</dbReference>
<reference evidence="3 4" key="1">
    <citation type="journal article" date="2013" name="Appl. Environ. Microbiol.">
        <title>Variation of the Virus-Related Elements within Syntenic Genomes of the Hyperthermophilic Archaeon Aeropyrum.</title>
        <authorList>
            <person name="Daifuku T."/>
            <person name="Yoshida T."/>
            <person name="Kitamura T."/>
            <person name="Kawaichi S."/>
            <person name="Inoue T."/>
            <person name="Nomura K."/>
            <person name="Yoshida Y."/>
            <person name="Kuno S."/>
            <person name="Sako Y."/>
        </authorList>
    </citation>
    <scope>NUCLEOTIDE SEQUENCE [LARGE SCALE GENOMIC DNA]</scope>
    <source>
        <strain evidence="3 4">SY1</strain>
    </source>
</reference>
<dbReference type="AlphaFoldDB" id="U3TDU9"/>
<dbReference type="Pfam" id="PF01509">
    <property type="entry name" value="TruB_N"/>
    <property type="match status" value="1"/>
</dbReference>
<dbReference type="NCBIfam" id="TIGR00425">
    <property type="entry name" value="CBF5"/>
    <property type="match status" value="1"/>
</dbReference>
<dbReference type="GO" id="GO:0031118">
    <property type="term" value="P:rRNA pseudouridine synthesis"/>
    <property type="evidence" value="ECO:0007669"/>
    <property type="project" value="TreeGrafter"/>
</dbReference>
<dbReference type="PATRIC" id="fig|1198449.6.peg.659"/>
<dbReference type="GO" id="GO:0000495">
    <property type="term" value="P:box H/ACA sno(s)RNA 3'-end processing"/>
    <property type="evidence" value="ECO:0007669"/>
    <property type="project" value="TreeGrafter"/>
</dbReference>
<dbReference type="InterPro" id="IPR020103">
    <property type="entry name" value="PsdUridine_synth_cat_dom_sf"/>
</dbReference>
<dbReference type="PROSITE" id="PS50890">
    <property type="entry name" value="PUA"/>
    <property type="match status" value="1"/>
</dbReference>
<dbReference type="InterPro" id="IPR002501">
    <property type="entry name" value="PsdUridine_synth_N"/>
</dbReference>
<dbReference type="SMART" id="SM00359">
    <property type="entry name" value="PUA"/>
    <property type="match status" value="1"/>
</dbReference>
<dbReference type="GO" id="GO:0031120">
    <property type="term" value="P:snRNA pseudouridine synthesis"/>
    <property type="evidence" value="ECO:0007669"/>
    <property type="project" value="TreeGrafter"/>
</dbReference>
<dbReference type="SUPFAM" id="SSF55120">
    <property type="entry name" value="Pseudouridine synthase"/>
    <property type="match status" value="1"/>
</dbReference>